<feature type="compositionally biased region" description="Polar residues" evidence="1">
    <location>
        <begin position="91"/>
        <end position="104"/>
    </location>
</feature>
<organism evidence="2 3">
    <name type="scientific">Nocardia yunnanensis</name>
    <dbReference type="NCBI Taxonomy" id="2382165"/>
    <lineage>
        <taxon>Bacteria</taxon>
        <taxon>Bacillati</taxon>
        <taxon>Actinomycetota</taxon>
        <taxon>Actinomycetes</taxon>
        <taxon>Mycobacteriales</taxon>
        <taxon>Nocardiaceae</taxon>
        <taxon>Nocardia</taxon>
    </lineage>
</organism>
<evidence type="ECO:0000256" key="1">
    <source>
        <dbReference type="SAM" id="MobiDB-lite"/>
    </source>
</evidence>
<protein>
    <submittedName>
        <fullName evidence="2">Uncharacterized protein</fullName>
    </submittedName>
</protein>
<feature type="region of interest" description="Disordered" evidence="1">
    <location>
        <begin position="82"/>
        <end position="104"/>
    </location>
</feature>
<proteinExistence type="predicted"/>
<evidence type="ECO:0000313" key="2">
    <source>
        <dbReference type="EMBL" id="AYF74757.1"/>
    </source>
</evidence>
<dbReference type="Proteomes" id="UP000267164">
    <property type="component" value="Chromosome"/>
</dbReference>
<reference evidence="2 3" key="1">
    <citation type="submission" date="2018-09" db="EMBL/GenBank/DDBJ databases">
        <title>Nocardia yunnanensis sp. nov., an actinomycete isolated from a soil sample.</title>
        <authorList>
            <person name="Zhang J."/>
        </authorList>
    </citation>
    <scope>NUCLEOTIDE SEQUENCE [LARGE SCALE GENOMIC DNA]</scope>
    <source>
        <strain evidence="2 3">CFHS0054</strain>
    </source>
</reference>
<sequence>MKVAEITSLDHHHIADSAIGLPIDLDESLDVGLRSVLVPCTRERLPFDAQVWILKACGDAVDPRVVGMMCRGEIRLHRSRAGTYVPRSESKAASRSVNEPTSSKRATVLVFHRSRVTGPMVS</sequence>
<name>A0A386ZBU0_9NOCA</name>
<keyword evidence="3" id="KW-1185">Reference proteome</keyword>
<dbReference type="KEGG" id="nyu:D7D52_13780"/>
<dbReference type="EMBL" id="CP032568">
    <property type="protein sequence ID" value="AYF74757.1"/>
    <property type="molecule type" value="Genomic_DNA"/>
</dbReference>
<accession>A0A386ZBU0</accession>
<dbReference type="AlphaFoldDB" id="A0A386ZBU0"/>
<gene>
    <name evidence="2" type="ORF">D7D52_13780</name>
</gene>
<evidence type="ECO:0000313" key="3">
    <source>
        <dbReference type="Proteomes" id="UP000267164"/>
    </source>
</evidence>